<dbReference type="SUPFAM" id="SSF49344">
    <property type="entry name" value="CBD9-like"/>
    <property type="match status" value="1"/>
</dbReference>
<dbReference type="Gene3D" id="2.60.40.1190">
    <property type="match status" value="1"/>
</dbReference>
<evidence type="ECO:0000313" key="2">
    <source>
        <dbReference type="EMBL" id="KKL97769.1"/>
    </source>
</evidence>
<accession>A0A0F9GG50</accession>
<protein>
    <recommendedName>
        <fullName evidence="1">Carbohydrate-binding domain-containing protein</fullName>
    </recommendedName>
</protein>
<comment type="caution">
    <text evidence="2">The sequence shown here is derived from an EMBL/GenBank/DDBJ whole genome shotgun (WGS) entry which is preliminary data.</text>
</comment>
<proteinExistence type="predicted"/>
<feature type="domain" description="Carbohydrate-binding" evidence="1">
    <location>
        <begin position="52"/>
        <end position="202"/>
    </location>
</feature>
<dbReference type="AlphaFoldDB" id="A0A0F9GG50"/>
<evidence type="ECO:0000259" key="1">
    <source>
        <dbReference type="Pfam" id="PF06452"/>
    </source>
</evidence>
<dbReference type="EMBL" id="LAZR01018087">
    <property type="protein sequence ID" value="KKL97769.1"/>
    <property type="molecule type" value="Genomic_DNA"/>
</dbReference>
<sequence>MTKTISVTILIWVLVCGAAGSAGASEAEVKAARQRFGPPVMWVAKPAAPPVIDGKLDDAVWAKAQAVELGSLMDGWDTPSQRTVARVLADEKAIYFAVKCFEAEPDRVVAAGDKRDGALWNGDTVELFLDPGHTSRRLNYFHVIINPKGLVYDGKGKKPGAWNAAIVAKAGTFKGGWTVEASVPMKDLGVVGAIPKVWGLNVNRQRLELGRPTRNYPLTPSLIKIPSPEKYRIGEDTAWSPTYCESSHIVQRFGHAVLAAGTVNVPAPKKLLAIIYKSDFDDGKAPGWSGAKVVAENFRGPGKCIAPTGGSGAIHFARPLADMDDVTIIYALKMPNNGRFSYYGRAPDNEQCEADRHEVLITSPAAKARKWPAMDEWHTHASKMAWRPMGKLWTGPGPWDMMTGHFSEPSIGNVMHPGTDWVVVRTRLGMLRRQRSQGLVPAAQNYPRGFTFAAGGAYFMDQVVIFRGADVEGPERVGGVAVGKAGDAIAVSWKRAADNTMTIYYDVLADGKVVAQSHRLSARVVAEKLKGKKITVVAVDMYGNRSKPSRAVKGP</sequence>
<name>A0A0F9GG50_9ZZZZ</name>
<organism evidence="2">
    <name type="scientific">marine sediment metagenome</name>
    <dbReference type="NCBI Taxonomy" id="412755"/>
    <lineage>
        <taxon>unclassified sequences</taxon>
        <taxon>metagenomes</taxon>
        <taxon>ecological metagenomes</taxon>
    </lineage>
</organism>
<gene>
    <name evidence="2" type="ORF">LCGC14_1831110</name>
</gene>
<dbReference type="InterPro" id="IPR010502">
    <property type="entry name" value="Carb-bd_dom_fam9"/>
</dbReference>
<dbReference type="GO" id="GO:0016052">
    <property type="term" value="P:carbohydrate catabolic process"/>
    <property type="evidence" value="ECO:0007669"/>
    <property type="project" value="InterPro"/>
</dbReference>
<reference evidence="2" key="1">
    <citation type="journal article" date="2015" name="Nature">
        <title>Complex archaea that bridge the gap between prokaryotes and eukaryotes.</title>
        <authorList>
            <person name="Spang A."/>
            <person name="Saw J.H."/>
            <person name="Jorgensen S.L."/>
            <person name="Zaremba-Niedzwiedzka K."/>
            <person name="Martijn J."/>
            <person name="Lind A.E."/>
            <person name="van Eijk R."/>
            <person name="Schleper C."/>
            <person name="Guy L."/>
            <person name="Ettema T.J."/>
        </authorList>
    </citation>
    <scope>NUCLEOTIDE SEQUENCE</scope>
</reference>
<dbReference type="GO" id="GO:0004553">
    <property type="term" value="F:hydrolase activity, hydrolyzing O-glycosyl compounds"/>
    <property type="evidence" value="ECO:0007669"/>
    <property type="project" value="InterPro"/>
</dbReference>
<dbReference type="Pfam" id="PF06452">
    <property type="entry name" value="CBM9_1"/>
    <property type="match status" value="1"/>
</dbReference>
<dbReference type="GO" id="GO:0030246">
    <property type="term" value="F:carbohydrate binding"/>
    <property type="evidence" value="ECO:0007669"/>
    <property type="project" value="InterPro"/>
</dbReference>